<dbReference type="Pfam" id="PF00355">
    <property type="entry name" value="Rieske"/>
    <property type="match status" value="1"/>
</dbReference>
<keyword evidence="1" id="KW-0001">2Fe-2S</keyword>
<reference evidence="6 7" key="1">
    <citation type="journal article" date="2013" name="Genome Announc.">
        <title>Draft Genome Sequence of Arcticibacter svalbardensis Strain MN12-7T, a Member of the Family Sphingobacteriaceae Isolated from an Arctic Soil Sample.</title>
        <authorList>
            <person name="Shivaji S."/>
            <person name="Ara S."/>
            <person name="Prasad S."/>
            <person name="Manasa B.P."/>
            <person name="Begum Z."/>
            <person name="Singh A."/>
            <person name="Kumar Pinnaka A."/>
        </authorList>
    </citation>
    <scope>NUCLEOTIDE SEQUENCE [LARGE SCALE GENOMIC DNA]</scope>
    <source>
        <strain evidence="6 7">MN12-7</strain>
    </source>
</reference>
<proteinExistence type="predicted"/>
<dbReference type="Gene3D" id="2.102.10.10">
    <property type="entry name" value="Rieske [2Fe-2S] iron-sulphur domain"/>
    <property type="match status" value="1"/>
</dbReference>
<dbReference type="CDD" id="cd03467">
    <property type="entry name" value="Rieske"/>
    <property type="match status" value="1"/>
</dbReference>
<dbReference type="STRING" id="1150600.ADIARSV_2934"/>
<dbReference type="OrthoDB" id="165343at2"/>
<keyword evidence="2" id="KW-0479">Metal-binding</keyword>
<sequence>MNRKDFLTSMGMGVASLALLNCVGGCAKSTDGPSSGVSGSSNVDFTLDLNASANATLLANGGYLASNGVIVARTKAGTYIAVQRSCTHENYTLTYQSGSSRFYCPNHGATFSESGSVTQGPASRSLTTYKTQVTGTLLRVYS</sequence>
<dbReference type="GO" id="GO:0046872">
    <property type="term" value="F:metal ion binding"/>
    <property type="evidence" value="ECO:0007669"/>
    <property type="project" value="UniProtKB-KW"/>
</dbReference>
<protein>
    <recommendedName>
        <fullName evidence="5">Rieske domain-containing protein</fullName>
    </recommendedName>
</protein>
<dbReference type="InterPro" id="IPR017941">
    <property type="entry name" value="Rieske_2Fe-2S"/>
</dbReference>
<dbReference type="EMBL" id="AQPN01000101">
    <property type="protein sequence ID" value="EOR93941.1"/>
    <property type="molecule type" value="Genomic_DNA"/>
</dbReference>
<evidence type="ECO:0000256" key="3">
    <source>
        <dbReference type="ARBA" id="ARBA00023004"/>
    </source>
</evidence>
<evidence type="ECO:0000259" key="5">
    <source>
        <dbReference type="PROSITE" id="PS51296"/>
    </source>
</evidence>
<keyword evidence="3" id="KW-0408">Iron</keyword>
<dbReference type="PROSITE" id="PS51296">
    <property type="entry name" value="RIESKE"/>
    <property type="match status" value="1"/>
</dbReference>
<accession>R9GQD8</accession>
<dbReference type="Proteomes" id="UP000014174">
    <property type="component" value="Unassembled WGS sequence"/>
</dbReference>
<evidence type="ECO:0000256" key="4">
    <source>
        <dbReference type="ARBA" id="ARBA00023014"/>
    </source>
</evidence>
<dbReference type="SUPFAM" id="SSF50022">
    <property type="entry name" value="ISP domain"/>
    <property type="match status" value="1"/>
</dbReference>
<evidence type="ECO:0000313" key="7">
    <source>
        <dbReference type="Proteomes" id="UP000014174"/>
    </source>
</evidence>
<keyword evidence="4" id="KW-0411">Iron-sulfur</keyword>
<evidence type="ECO:0000256" key="2">
    <source>
        <dbReference type="ARBA" id="ARBA00022723"/>
    </source>
</evidence>
<evidence type="ECO:0000313" key="6">
    <source>
        <dbReference type="EMBL" id="EOR93941.1"/>
    </source>
</evidence>
<dbReference type="GO" id="GO:0051537">
    <property type="term" value="F:2 iron, 2 sulfur cluster binding"/>
    <property type="evidence" value="ECO:0007669"/>
    <property type="project" value="UniProtKB-KW"/>
</dbReference>
<dbReference type="AlphaFoldDB" id="R9GQD8"/>
<organism evidence="6 7">
    <name type="scientific">Arcticibacter svalbardensis MN12-7</name>
    <dbReference type="NCBI Taxonomy" id="1150600"/>
    <lineage>
        <taxon>Bacteria</taxon>
        <taxon>Pseudomonadati</taxon>
        <taxon>Bacteroidota</taxon>
        <taxon>Sphingobacteriia</taxon>
        <taxon>Sphingobacteriales</taxon>
        <taxon>Sphingobacteriaceae</taxon>
        <taxon>Arcticibacter</taxon>
    </lineage>
</organism>
<dbReference type="PATRIC" id="fig|1150600.3.peg.2904"/>
<gene>
    <name evidence="6" type="ORF">ADIARSV_2934</name>
</gene>
<feature type="domain" description="Rieske" evidence="5">
    <location>
        <begin position="49"/>
        <end position="140"/>
    </location>
</feature>
<dbReference type="eggNOG" id="COG0723">
    <property type="taxonomic scope" value="Bacteria"/>
</dbReference>
<name>R9GQD8_9SPHI</name>
<evidence type="ECO:0000256" key="1">
    <source>
        <dbReference type="ARBA" id="ARBA00022714"/>
    </source>
</evidence>
<comment type="caution">
    <text evidence="6">The sequence shown here is derived from an EMBL/GenBank/DDBJ whole genome shotgun (WGS) entry which is preliminary data.</text>
</comment>
<keyword evidence="7" id="KW-1185">Reference proteome</keyword>
<dbReference type="RefSeq" id="WP_016196165.1">
    <property type="nucleotide sequence ID" value="NZ_AQPN01000101.1"/>
</dbReference>
<dbReference type="InterPro" id="IPR036922">
    <property type="entry name" value="Rieske_2Fe-2S_sf"/>
</dbReference>